<accession>A0A0L6V5W5</accession>
<reference evidence="1 2" key="1">
    <citation type="submission" date="2015-08" db="EMBL/GenBank/DDBJ databases">
        <title>Next Generation Sequencing and Analysis of the Genome of Puccinia sorghi L Schw, the Causal Agent of Maize Common Rust.</title>
        <authorList>
            <person name="Rochi L."/>
            <person name="Burguener G."/>
            <person name="Darino M."/>
            <person name="Turjanski A."/>
            <person name="Kreff E."/>
            <person name="Dieguez M.J."/>
            <person name="Sacco F."/>
        </authorList>
    </citation>
    <scope>NUCLEOTIDE SEQUENCE [LARGE SCALE GENOMIC DNA]</scope>
    <source>
        <strain evidence="1 2">RO10H11247</strain>
    </source>
</reference>
<dbReference type="Proteomes" id="UP000037035">
    <property type="component" value="Unassembled WGS sequence"/>
</dbReference>
<dbReference type="OrthoDB" id="2507825at2759"/>
<sequence length="74" mass="8683">MIKAAELAAVASRFKWMEEASLELLAFVKMIREEHDKLSVKQPGFTMFSKYFIQNDNRKDEFPLLINIENDTMI</sequence>
<evidence type="ECO:0000313" key="2">
    <source>
        <dbReference type="Proteomes" id="UP000037035"/>
    </source>
</evidence>
<comment type="caution">
    <text evidence="1">The sequence shown here is derived from an EMBL/GenBank/DDBJ whole genome shotgun (WGS) entry which is preliminary data.</text>
</comment>
<protein>
    <submittedName>
        <fullName evidence="1">Uncharacterized protein</fullName>
    </submittedName>
</protein>
<dbReference type="EMBL" id="LAVV01007388">
    <property type="protein sequence ID" value="KNZ56104.1"/>
    <property type="molecule type" value="Genomic_DNA"/>
</dbReference>
<keyword evidence="2" id="KW-1185">Reference proteome</keyword>
<dbReference type="AlphaFoldDB" id="A0A0L6V5W5"/>
<organism evidence="1 2">
    <name type="scientific">Puccinia sorghi</name>
    <dbReference type="NCBI Taxonomy" id="27349"/>
    <lineage>
        <taxon>Eukaryota</taxon>
        <taxon>Fungi</taxon>
        <taxon>Dikarya</taxon>
        <taxon>Basidiomycota</taxon>
        <taxon>Pucciniomycotina</taxon>
        <taxon>Pucciniomycetes</taxon>
        <taxon>Pucciniales</taxon>
        <taxon>Pucciniaceae</taxon>
        <taxon>Puccinia</taxon>
    </lineage>
</organism>
<evidence type="ECO:0000313" key="1">
    <source>
        <dbReference type="EMBL" id="KNZ56104.1"/>
    </source>
</evidence>
<proteinExistence type="predicted"/>
<gene>
    <name evidence="1" type="ORF">VP01_2497g4</name>
</gene>
<name>A0A0L6V5W5_9BASI</name>
<dbReference type="VEuPathDB" id="FungiDB:VP01_2497g4"/>